<keyword evidence="4 8" id="KW-0489">Methyltransferase</keyword>
<dbReference type="NCBIfam" id="TIGR02072">
    <property type="entry name" value="BioC"/>
    <property type="match status" value="1"/>
</dbReference>
<sequence length="282" mass="30797">MTAAACLHAEATEPYAPPEKEIAEKSLISKQFGNACATYENASRLQRRMGEVMCHKLESGENSLRPLRVLDLGCGTGWFARRLSQMWPSARVTGVDLSPAMIRRASEQSDADIDWLVADAEALPLPDCSFDVVFSNLMIQWCADPGPVFAQCRRLLRPGGRLMVSTLLDGTLRELVGAWASADPGRPHVNRFETESFLQARVAGELPGASVETRTLQLPYASPVALAAELKQLGAGFKSEGRRKTLTAPGRVRAMCRQYPREADGTVIASYEAAWVDWGSAD</sequence>
<protein>
    <recommendedName>
        <fullName evidence="3 8">Malonyl-[acyl-carrier protein] O-methyltransferase</fullName>
        <shortName evidence="8">Malonyl-ACP O-methyltransferase</shortName>
        <ecNumber evidence="3 8">2.1.1.197</ecNumber>
    </recommendedName>
    <alternativeName>
        <fullName evidence="8">Biotin synthesis protein BioC</fullName>
    </alternativeName>
</protein>
<proteinExistence type="inferred from homology"/>
<evidence type="ECO:0000256" key="5">
    <source>
        <dbReference type="ARBA" id="ARBA00022679"/>
    </source>
</evidence>
<dbReference type="Proteomes" id="UP001223547">
    <property type="component" value="Unassembled WGS sequence"/>
</dbReference>
<dbReference type="CDD" id="cd02440">
    <property type="entry name" value="AdoMet_MTases"/>
    <property type="match status" value="1"/>
</dbReference>
<dbReference type="PANTHER" id="PTHR43591">
    <property type="entry name" value="METHYLTRANSFERASE"/>
    <property type="match status" value="1"/>
</dbReference>
<dbReference type="InterPro" id="IPR013216">
    <property type="entry name" value="Methyltransf_11"/>
</dbReference>
<evidence type="ECO:0000256" key="4">
    <source>
        <dbReference type="ARBA" id="ARBA00022603"/>
    </source>
</evidence>
<dbReference type="Gene3D" id="3.40.50.150">
    <property type="entry name" value="Vaccinia Virus protein VP39"/>
    <property type="match status" value="1"/>
</dbReference>
<dbReference type="SUPFAM" id="SSF53335">
    <property type="entry name" value="S-adenosyl-L-methionine-dependent methyltransferases"/>
    <property type="match status" value="1"/>
</dbReference>
<evidence type="ECO:0000313" key="10">
    <source>
        <dbReference type="EMBL" id="MDK9557161.1"/>
    </source>
</evidence>
<dbReference type="HAMAP" id="MF_00835">
    <property type="entry name" value="BioC"/>
    <property type="match status" value="1"/>
</dbReference>
<feature type="domain" description="Methyltransferase type 11" evidence="9">
    <location>
        <begin position="70"/>
        <end position="163"/>
    </location>
</feature>
<comment type="catalytic activity">
    <reaction evidence="1 8">
        <text>malonyl-[ACP] + S-adenosyl-L-methionine = malonyl-[ACP] methyl ester + S-adenosyl-L-homocysteine</text>
        <dbReference type="Rhea" id="RHEA:17105"/>
        <dbReference type="Rhea" id="RHEA-COMP:9623"/>
        <dbReference type="Rhea" id="RHEA-COMP:9954"/>
        <dbReference type="ChEBI" id="CHEBI:57856"/>
        <dbReference type="ChEBI" id="CHEBI:59789"/>
        <dbReference type="ChEBI" id="CHEBI:78449"/>
        <dbReference type="ChEBI" id="CHEBI:78845"/>
        <dbReference type="EC" id="2.1.1.197"/>
    </reaction>
</comment>
<keyword evidence="5 8" id="KW-0808">Transferase</keyword>
<organism evidence="10 11">
    <name type="scientific">Marinobacter albus</name>
    <dbReference type="NCBI Taxonomy" id="3030833"/>
    <lineage>
        <taxon>Bacteria</taxon>
        <taxon>Pseudomonadati</taxon>
        <taxon>Pseudomonadota</taxon>
        <taxon>Gammaproteobacteria</taxon>
        <taxon>Pseudomonadales</taxon>
        <taxon>Marinobacteraceae</taxon>
        <taxon>Marinobacter</taxon>
    </lineage>
</organism>
<evidence type="ECO:0000256" key="3">
    <source>
        <dbReference type="ARBA" id="ARBA00012327"/>
    </source>
</evidence>
<dbReference type="GO" id="GO:0102130">
    <property type="term" value="F:malonyl-CoA methyltransferase activity"/>
    <property type="evidence" value="ECO:0007669"/>
    <property type="project" value="UniProtKB-EC"/>
</dbReference>
<keyword evidence="6 8" id="KW-0949">S-adenosyl-L-methionine</keyword>
<dbReference type="InterPro" id="IPR029063">
    <property type="entry name" value="SAM-dependent_MTases_sf"/>
</dbReference>
<evidence type="ECO:0000313" key="11">
    <source>
        <dbReference type="Proteomes" id="UP001223547"/>
    </source>
</evidence>
<dbReference type="PANTHER" id="PTHR43591:SF24">
    <property type="entry name" value="2-METHOXY-6-POLYPRENYL-1,4-BENZOQUINOL METHYLASE, MITOCHONDRIAL"/>
    <property type="match status" value="1"/>
</dbReference>
<comment type="similarity">
    <text evidence="8">Belongs to the methyltransferase superfamily.</text>
</comment>
<dbReference type="InterPro" id="IPR011814">
    <property type="entry name" value="BioC"/>
</dbReference>
<keyword evidence="7 8" id="KW-0093">Biotin biosynthesis</keyword>
<keyword evidence="11" id="KW-1185">Reference proteome</keyword>
<dbReference type="EC" id="2.1.1.197" evidence="3 8"/>
<evidence type="ECO:0000259" key="9">
    <source>
        <dbReference type="Pfam" id="PF08241"/>
    </source>
</evidence>
<evidence type="ECO:0000256" key="2">
    <source>
        <dbReference type="ARBA" id="ARBA00004746"/>
    </source>
</evidence>
<comment type="caution">
    <text evidence="10">The sequence shown here is derived from an EMBL/GenBank/DDBJ whole genome shotgun (WGS) entry which is preliminary data.</text>
</comment>
<dbReference type="RefSeq" id="WP_219866386.1">
    <property type="nucleotide sequence ID" value="NZ_JASSQD010000001.1"/>
</dbReference>
<evidence type="ECO:0000256" key="7">
    <source>
        <dbReference type="ARBA" id="ARBA00022756"/>
    </source>
</evidence>
<comment type="pathway">
    <text evidence="2 8">Cofactor biosynthesis; biotin biosynthesis.</text>
</comment>
<comment type="function">
    <text evidence="8">Converts the free carboxyl group of a malonyl-thioester to its methyl ester by transfer of a methyl group from S-adenosyl-L-methionine (SAM). It allows to synthesize pimeloyl-ACP via the fatty acid synthetic pathway.</text>
</comment>
<accession>A0ABT7H9Y5</accession>
<dbReference type="Pfam" id="PF08241">
    <property type="entry name" value="Methyltransf_11"/>
    <property type="match status" value="1"/>
</dbReference>
<evidence type="ECO:0000256" key="6">
    <source>
        <dbReference type="ARBA" id="ARBA00022691"/>
    </source>
</evidence>
<dbReference type="EMBL" id="JASSQD010000001">
    <property type="protein sequence ID" value="MDK9557161.1"/>
    <property type="molecule type" value="Genomic_DNA"/>
</dbReference>
<reference evidence="10 11" key="1">
    <citation type="submission" date="2023-05" db="EMBL/GenBank/DDBJ databases">
        <title>Marinobacter albus sp. nov., a marine bacterium isolated from sand in a coastal intertidal zone of huludao.</title>
        <authorList>
            <person name="Deng T."/>
        </authorList>
    </citation>
    <scope>NUCLEOTIDE SEQUENCE [LARGE SCALE GENOMIC DNA]</scope>
    <source>
        <strain evidence="10 11">M216</strain>
    </source>
</reference>
<evidence type="ECO:0000256" key="8">
    <source>
        <dbReference type="HAMAP-Rule" id="MF_00835"/>
    </source>
</evidence>
<evidence type="ECO:0000256" key="1">
    <source>
        <dbReference type="ARBA" id="ARBA00000852"/>
    </source>
</evidence>
<gene>
    <name evidence="8 10" type="primary">bioC</name>
    <name evidence="10" type="ORF">QQF73_05930</name>
</gene>
<name>A0ABT7H9Y5_9GAMM</name>
<dbReference type="GO" id="GO:0032259">
    <property type="term" value="P:methylation"/>
    <property type="evidence" value="ECO:0007669"/>
    <property type="project" value="UniProtKB-KW"/>
</dbReference>